<feature type="transmembrane region" description="Helical" evidence="1">
    <location>
        <begin position="6"/>
        <end position="25"/>
    </location>
</feature>
<keyword evidence="4" id="KW-1185">Reference proteome</keyword>
<organism evidence="3 4">
    <name type="scientific">Shewanella denitrificans (strain OS217 / ATCC BAA-1090 / DSM 15013)</name>
    <dbReference type="NCBI Taxonomy" id="318161"/>
    <lineage>
        <taxon>Bacteria</taxon>
        <taxon>Pseudomonadati</taxon>
        <taxon>Pseudomonadota</taxon>
        <taxon>Gammaproteobacteria</taxon>
        <taxon>Alteromonadales</taxon>
        <taxon>Shewanellaceae</taxon>
        <taxon>Shewanella</taxon>
    </lineage>
</organism>
<dbReference type="RefSeq" id="WP_011498039.1">
    <property type="nucleotide sequence ID" value="NC_007954.1"/>
</dbReference>
<name>Q12I26_SHEDO</name>
<dbReference type="STRING" id="318161.Sden_3625"/>
<dbReference type="HOGENOM" id="CLU_136762_0_0_6"/>
<dbReference type="OrthoDB" id="5293867at2"/>
<dbReference type="KEGG" id="sdn:Sden_3625"/>
<proteinExistence type="predicted"/>
<dbReference type="Pfam" id="PF10675">
    <property type="entry name" value="DUF2489"/>
    <property type="match status" value="1"/>
</dbReference>
<sequence length="155" mass="17535">MPVYLLILALVILVPLAAYALFLLLKLKRQTQAKLAAELARQAEAQTKRQQIIDDIRYIAAAMLEDRCELSEGVVRIGKLLDILSLSERVSGDYPALFLHYQRIGSHPIMDARKALAKQERMKLDLLRMKSEVELEDAILAEADKLKDLSWPASH</sequence>
<protein>
    <recommendedName>
        <fullName evidence="2">DUF2489 domain-containing protein</fullName>
    </recommendedName>
</protein>
<dbReference type="EMBL" id="CP000302">
    <property type="protein sequence ID" value="ABE56900.1"/>
    <property type="molecule type" value="Genomic_DNA"/>
</dbReference>
<dbReference type="eggNOG" id="ENOG50332QM">
    <property type="taxonomic scope" value="Bacteria"/>
</dbReference>
<evidence type="ECO:0000313" key="4">
    <source>
        <dbReference type="Proteomes" id="UP000001982"/>
    </source>
</evidence>
<dbReference type="Proteomes" id="UP000001982">
    <property type="component" value="Chromosome"/>
</dbReference>
<evidence type="ECO:0000259" key="2">
    <source>
        <dbReference type="Pfam" id="PF10675"/>
    </source>
</evidence>
<accession>Q12I26</accession>
<evidence type="ECO:0000256" key="1">
    <source>
        <dbReference type="SAM" id="Phobius"/>
    </source>
</evidence>
<dbReference type="InterPro" id="IPR019617">
    <property type="entry name" value="DUF2489"/>
</dbReference>
<keyword evidence="1" id="KW-0812">Transmembrane</keyword>
<reference evidence="3 4" key="1">
    <citation type="submission" date="2006-03" db="EMBL/GenBank/DDBJ databases">
        <title>Complete sequence of Shewanella denitrificans OS217.</title>
        <authorList>
            <consortium name="US DOE Joint Genome Institute"/>
            <person name="Copeland A."/>
            <person name="Lucas S."/>
            <person name="Lapidus A."/>
            <person name="Barry K."/>
            <person name="Detter J.C."/>
            <person name="Glavina del Rio T."/>
            <person name="Hammon N."/>
            <person name="Israni S."/>
            <person name="Dalin E."/>
            <person name="Tice H."/>
            <person name="Pitluck S."/>
            <person name="Brettin T."/>
            <person name="Bruce D."/>
            <person name="Han C."/>
            <person name="Tapia R."/>
            <person name="Gilna P."/>
            <person name="Kiss H."/>
            <person name="Schmutz J."/>
            <person name="Larimer F."/>
            <person name="Land M."/>
            <person name="Hauser L."/>
            <person name="Kyrpides N."/>
            <person name="Lykidis A."/>
            <person name="Richardson P."/>
        </authorList>
    </citation>
    <scope>NUCLEOTIDE SEQUENCE [LARGE SCALE GENOMIC DNA]</scope>
    <source>
        <strain evidence="4">OS217 / ATCC BAA-1090 / DSM 15013</strain>
    </source>
</reference>
<dbReference type="AlphaFoldDB" id="Q12I26"/>
<feature type="domain" description="DUF2489" evidence="2">
    <location>
        <begin position="14"/>
        <end position="146"/>
    </location>
</feature>
<evidence type="ECO:0000313" key="3">
    <source>
        <dbReference type="EMBL" id="ABE56900.1"/>
    </source>
</evidence>
<keyword evidence="1" id="KW-1133">Transmembrane helix</keyword>
<gene>
    <name evidence="3" type="ordered locus">Sden_3625</name>
</gene>
<keyword evidence="1" id="KW-0472">Membrane</keyword>